<dbReference type="InterPro" id="IPR050556">
    <property type="entry name" value="Type_II_TA_system_RNase"/>
</dbReference>
<evidence type="ECO:0000313" key="10">
    <source>
        <dbReference type="EMBL" id="ABM36528.1"/>
    </source>
</evidence>
<dbReference type="GO" id="GO:0000287">
    <property type="term" value="F:magnesium ion binding"/>
    <property type="evidence" value="ECO:0007669"/>
    <property type="project" value="UniProtKB-UniRule"/>
</dbReference>
<feature type="binding site" evidence="8">
    <location>
        <position position="100"/>
    </location>
    <ligand>
        <name>Mg(2+)</name>
        <dbReference type="ChEBI" id="CHEBI:18420"/>
    </ligand>
</feature>
<dbReference type="AlphaFoldDB" id="A1VLK0"/>
<proteinExistence type="inferred from homology"/>
<dbReference type="Proteomes" id="UP000000644">
    <property type="component" value="Chromosome"/>
</dbReference>
<keyword evidence="8" id="KW-0800">Toxin</keyword>
<accession>A1VLK0</accession>
<evidence type="ECO:0000256" key="7">
    <source>
        <dbReference type="ARBA" id="ARBA00038093"/>
    </source>
</evidence>
<comment type="cofactor">
    <cofactor evidence="1 8">
        <name>Mg(2+)</name>
        <dbReference type="ChEBI" id="CHEBI:18420"/>
    </cofactor>
</comment>
<comment type="similarity">
    <text evidence="7 8">Belongs to the PINc/VapC protein family.</text>
</comment>
<dbReference type="InterPro" id="IPR022907">
    <property type="entry name" value="VapC_family"/>
</dbReference>
<keyword evidence="6 8" id="KW-0460">Magnesium</keyword>
<dbReference type="GO" id="GO:0090729">
    <property type="term" value="F:toxin activity"/>
    <property type="evidence" value="ECO:0007669"/>
    <property type="project" value="UniProtKB-KW"/>
</dbReference>
<dbReference type="HOGENOM" id="CLU_118482_8_0_4"/>
<evidence type="ECO:0000256" key="2">
    <source>
        <dbReference type="ARBA" id="ARBA00022649"/>
    </source>
</evidence>
<dbReference type="Pfam" id="PF01850">
    <property type="entry name" value="PIN"/>
    <property type="match status" value="1"/>
</dbReference>
<feature type="domain" description="PIN" evidence="9">
    <location>
        <begin position="2"/>
        <end position="118"/>
    </location>
</feature>
<evidence type="ECO:0000256" key="3">
    <source>
        <dbReference type="ARBA" id="ARBA00022722"/>
    </source>
</evidence>
<evidence type="ECO:0000256" key="6">
    <source>
        <dbReference type="ARBA" id="ARBA00022842"/>
    </source>
</evidence>
<protein>
    <recommendedName>
        <fullName evidence="8">Ribonuclease VapC</fullName>
        <shortName evidence="8">RNase VapC</shortName>
        <ecNumber evidence="8">3.1.-.-</ecNumber>
    </recommendedName>
    <alternativeName>
        <fullName evidence="8">Toxin VapC</fullName>
    </alternativeName>
</protein>
<feature type="binding site" evidence="8">
    <location>
        <position position="5"/>
    </location>
    <ligand>
        <name>Mg(2+)</name>
        <dbReference type="ChEBI" id="CHEBI:18420"/>
    </ligand>
</feature>
<name>A1VLK0_POLNA</name>
<dbReference type="EMBL" id="CP000529">
    <property type="protein sequence ID" value="ABM36528.1"/>
    <property type="molecule type" value="Genomic_DNA"/>
</dbReference>
<dbReference type="GO" id="GO:0016787">
    <property type="term" value="F:hydrolase activity"/>
    <property type="evidence" value="ECO:0007669"/>
    <property type="project" value="UniProtKB-KW"/>
</dbReference>
<keyword evidence="2 8" id="KW-1277">Toxin-antitoxin system</keyword>
<reference evidence="11" key="1">
    <citation type="journal article" date="2009" name="Environ. Microbiol.">
        <title>The genome of Polaromonas naphthalenivorans strain CJ2, isolated from coal tar-contaminated sediment, reveals physiological and metabolic versatility and evolution through extensive horizontal gene transfer.</title>
        <authorList>
            <person name="Yagi J.M."/>
            <person name="Sims D."/>
            <person name="Brettin T."/>
            <person name="Bruce D."/>
            <person name="Madsen E.L."/>
        </authorList>
    </citation>
    <scope>NUCLEOTIDE SEQUENCE [LARGE SCALE GENOMIC DNA]</scope>
    <source>
        <strain evidence="11">CJ2</strain>
    </source>
</reference>
<keyword evidence="3 8" id="KW-0540">Nuclease</keyword>
<evidence type="ECO:0000256" key="8">
    <source>
        <dbReference type="HAMAP-Rule" id="MF_00265"/>
    </source>
</evidence>
<organism evidence="10 11">
    <name type="scientific">Polaromonas naphthalenivorans (strain CJ2)</name>
    <dbReference type="NCBI Taxonomy" id="365044"/>
    <lineage>
        <taxon>Bacteria</taxon>
        <taxon>Pseudomonadati</taxon>
        <taxon>Pseudomonadota</taxon>
        <taxon>Betaproteobacteria</taxon>
        <taxon>Burkholderiales</taxon>
        <taxon>Comamonadaceae</taxon>
        <taxon>Polaromonas</taxon>
    </lineage>
</organism>
<dbReference type="STRING" id="365044.Pnap_1213"/>
<evidence type="ECO:0000259" key="9">
    <source>
        <dbReference type="Pfam" id="PF01850"/>
    </source>
</evidence>
<gene>
    <name evidence="8" type="primary">vapC</name>
    <name evidence="10" type="ordered locus">Pnap_1213</name>
</gene>
<evidence type="ECO:0000313" key="11">
    <source>
        <dbReference type="Proteomes" id="UP000000644"/>
    </source>
</evidence>
<sequence>MMLLDTVVLSELRKARPNPGVVAYLKSQAAETVFLSALTIGEIEAGIERQRRVAPEFAGELARWLALMELQFAPFILPVTPAIAKLWGRLCVQTGNKGIDNLIAATALCHNLTVVTRNVKDFELTGVRVFDPFSLPDAGGTAG</sequence>
<dbReference type="HAMAP" id="MF_00265">
    <property type="entry name" value="VapC_Nob1"/>
    <property type="match status" value="1"/>
</dbReference>
<dbReference type="GO" id="GO:0004540">
    <property type="term" value="F:RNA nuclease activity"/>
    <property type="evidence" value="ECO:0007669"/>
    <property type="project" value="InterPro"/>
</dbReference>
<dbReference type="EC" id="3.1.-.-" evidence="8"/>
<dbReference type="PANTHER" id="PTHR33653:SF1">
    <property type="entry name" value="RIBONUCLEASE VAPC2"/>
    <property type="match status" value="1"/>
</dbReference>
<dbReference type="InterPro" id="IPR002716">
    <property type="entry name" value="PIN_dom"/>
</dbReference>
<evidence type="ECO:0000256" key="5">
    <source>
        <dbReference type="ARBA" id="ARBA00022801"/>
    </source>
</evidence>
<dbReference type="SUPFAM" id="SSF88723">
    <property type="entry name" value="PIN domain-like"/>
    <property type="match status" value="1"/>
</dbReference>
<evidence type="ECO:0000256" key="1">
    <source>
        <dbReference type="ARBA" id="ARBA00001946"/>
    </source>
</evidence>
<dbReference type="InterPro" id="IPR029060">
    <property type="entry name" value="PIN-like_dom_sf"/>
</dbReference>
<dbReference type="CDD" id="cd18746">
    <property type="entry name" value="PIN_VapC4-5_FitB-like"/>
    <property type="match status" value="1"/>
</dbReference>
<evidence type="ECO:0000256" key="4">
    <source>
        <dbReference type="ARBA" id="ARBA00022723"/>
    </source>
</evidence>
<comment type="function">
    <text evidence="8">Toxic component of a toxin-antitoxin (TA) system. An RNase.</text>
</comment>
<dbReference type="KEGG" id="pna:Pnap_1213"/>
<dbReference type="OrthoDB" id="9804823at2"/>
<dbReference type="RefSeq" id="WP_011800621.1">
    <property type="nucleotide sequence ID" value="NC_008781.1"/>
</dbReference>
<dbReference type="Gene3D" id="3.40.50.1010">
    <property type="entry name" value="5'-nuclease"/>
    <property type="match status" value="1"/>
</dbReference>
<keyword evidence="4 8" id="KW-0479">Metal-binding</keyword>
<keyword evidence="5 8" id="KW-0378">Hydrolase</keyword>
<dbReference type="eggNOG" id="COG1487">
    <property type="taxonomic scope" value="Bacteria"/>
</dbReference>
<keyword evidence="11" id="KW-1185">Reference proteome</keyword>
<dbReference type="PANTHER" id="PTHR33653">
    <property type="entry name" value="RIBONUCLEASE VAPC2"/>
    <property type="match status" value="1"/>
</dbReference>